<dbReference type="Proteomes" id="UP001596434">
    <property type="component" value="Unassembled WGS sequence"/>
</dbReference>
<protein>
    <submittedName>
        <fullName evidence="4">Class II aldolase/adducin family protein</fullName>
    </submittedName>
</protein>
<name>A0ABD6A1W7_9EURY</name>
<proteinExistence type="predicted"/>
<accession>A0ABD6A1W7</accession>
<dbReference type="PANTHER" id="PTHR22789:SF0">
    <property type="entry name" value="3-OXO-TETRONATE 4-PHOSPHATE DECARBOXYLASE-RELATED"/>
    <property type="match status" value="1"/>
</dbReference>
<dbReference type="InterPro" id="IPR050197">
    <property type="entry name" value="Aldolase_class_II_sugar_metab"/>
</dbReference>
<evidence type="ECO:0000313" key="4">
    <source>
        <dbReference type="EMBL" id="MFC7256665.1"/>
    </source>
</evidence>
<gene>
    <name evidence="4" type="ORF">ACFQKE_15370</name>
</gene>
<evidence type="ECO:0000259" key="3">
    <source>
        <dbReference type="SMART" id="SM01007"/>
    </source>
</evidence>
<dbReference type="Gene3D" id="3.40.225.10">
    <property type="entry name" value="Class II aldolase/adducin N-terminal domain"/>
    <property type="match status" value="1"/>
</dbReference>
<dbReference type="GO" id="GO:0046872">
    <property type="term" value="F:metal ion binding"/>
    <property type="evidence" value="ECO:0007669"/>
    <property type="project" value="UniProtKB-KW"/>
</dbReference>
<evidence type="ECO:0000256" key="1">
    <source>
        <dbReference type="ARBA" id="ARBA00022723"/>
    </source>
</evidence>
<keyword evidence="5" id="KW-1185">Reference proteome</keyword>
<dbReference type="InterPro" id="IPR036409">
    <property type="entry name" value="Aldolase_II/adducin_N_sf"/>
</dbReference>
<dbReference type="InterPro" id="IPR001303">
    <property type="entry name" value="Aldolase_II/adducin_N"/>
</dbReference>
<keyword evidence="1" id="KW-0479">Metal-binding</keyword>
<feature type="domain" description="Class II aldolase/adducin N-terminal" evidence="3">
    <location>
        <begin position="5"/>
        <end position="180"/>
    </location>
</feature>
<dbReference type="SUPFAM" id="SSF53639">
    <property type="entry name" value="AraD/HMP-PK domain-like"/>
    <property type="match status" value="1"/>
</dbReference>
<dbReference type="RefSeq" id="WP_379705830.1">
    <property type="nucleotide sequence ID" value="NZ_JBHTAT010000001.1"/>
</dbReference>
<dbReference type="GO" id="GO:0016829">
    <property type="term" value="F:lyase activity"/>
    <property type="evidence" value="ECO:0007669"/>
    <property type="project" value="UniProtKB-KW"/>
</dbReference>
<comment type="caution">
    <text evidence="4">The sequence shown here is derived from an EMBL/GenBank/DDBJ whole genome shotgun (WGS) entry which is preliminary data.</text>
</comment>
<evidence type="ECO:0000313" key="5">
    <source>
        <dbReference type="Proteomes" id="UP001596434"/>
    </source>
</evidence>
<dbReference type="GeneID" id="96955058"/>
<dbReference type="AlphaFoldDB" id="A0ABD6A1W7"/>
<organism evidence="4 5">
    <name type="scientific">Haloplanus litoreus</name>
    <dbReference type="NCBI Taxonomy" id="767515"/>
    <lineage>
        <taxon>Archaea</taxon>
        <taxon>Methanobacteriati</taxon>
        <taxon>Methanobacteriota</taxon>
        <taxon>Stenosarchaea group</taxon>
        <taxon>Halobacteria</taxon>
        <taxon>Halobacteriales</taxon>
        <taxon>Haloferacaceae</taxon>
        <taxon>Haloplanus</taxon>
    </lineage>
</organism>
<dbReference type="PANTHER" id="PTHR22789">
    <property type="entry name" value="FUCULOSE PHOSPHATE ALDOLASE"/>
    <property type="match status" value="1"/>
</dbReference>
<dbReference type="SMART" id="SM01007">
    <property type="entry name" value="Aldolase_II"/>
    <property type="match status" value="1"/>
</dbReference>
<sequence>MLEPERRTVVDRVADLARLTPGRTGNLSVRSDEYVAITPSGQPYDTITVADVPVVTVDGDRVAGEGTPSSELPMHRALYGAFDAGAVAHTHSPWATTLAVCREALPPVHYMLALAGGRVPVADYATYGSEELGENVVAAMAGAESTACLLANHGLVAVGDDVADAMETVVAVESVAQVYCQACTVGTPEPLPEAELARVERKLAAYGDDRGES</sequence>
<keyword evidence="2" id="KW-0456">Lyase</keyword>
<reference evidence="4 5" key="1">
    <citation type="journal article" date="2019" name="Int. J. Syst. Evol. Microbiol.">
        <title>The Global Catalogue of Microorganisms (GCM) 10K type strain sequencing project: providing services to taxonomists for standard genome sequencing and annotation.</title>
        <authorList>
            <consortium name="The Broad Institute Genomics Platform"/>
            <consortium name="The Broad Institute Genome Sequencing Center for Infectious Disease"/>
            <person name="Wu L."/>
            <person name="Ma J."/>
        </authorList>
    </citation>
    <scope>NUCLEOTIDE SEQUENCE [LARGE SCALE GENOMIC DNA]</scope>
    <source>
        <strain evidence="4 5">GX21</strain>
    </source>
</reference>
<dbReference type="EMBL" id="JBHTAT010000001">
    <property type="protein sequence ID" value="MFC7256665.1"/>
    <property type="molecule type" value="Genomic_DNA"/>
</dbReference>
<dbReference type="Pfam" id="PF00596">
    <property type="entry name" value="Aldolase_II"/>
    <property type="match status" value="1"/>
</dbReference>
<evidence type="ECO:0000256" key="2">
    <source>
        <dbReference type="ARBA" id="ARBA00023239"/>
    </source>
</evidence>